<gene>
    <name evidence="1" type="ORF">BQ8482_60110</name>
</gene>
<reference evidence="2" key="1">
    <citation type="submission" date="2016-12" db="EMBL/GenBank/DDBJ databases">
        <authorList>
            <person name="Brunel B."/>
        </authorList>
    </citation>
    <scope>NUCLEOTIDE SEQUENCE [LARGE SCALE GENOMIC DNA]</scope>
</reference>
<organism evidence="1 2">
    <name type="scientific">Mesorhizobium delmotii</name>
    <dbReference type="NCBI Taxonomy" id="1631247"/>
    <lineage>
        <taxon>Bacteria</taxon>
        <taxon>Pseudomonadati</taxon>
        <taxon>Pseudomonadota</taxon>
        <taxon>Alphaproteobacteria</taxon>
        <taxon>Hyphomicrobiales</taxon>
        <taxon>Phyllobacteriaceae</taxon>
        <taxon>Mesorhizobium</taxon>
    </lineage>
</organism>
<dbReference type="EMBL" id="FUIG01000070">
    <property type="protein sequence ID" value="SJM35099.1"/>
    <property type="molecule type" value="Genomic_DNA"/>
</dbReference>
<accession>A0A2P9AVB1</accession>
<name>A0A2P9AVB1_9HYPH</name>
<proteinExistence type="predicted"/>
<dbReference type="Proteomes" id="UP000245698">
    <property type="component" value="Unassembled WGS sequence"/>
</dbReference>
<dbReference type="AlphaFoldDB" id="A0A2P9AVB1"/>
<keyword evidence="2" id="KW-1185">Reference proteome</keyword>
<protein>
    <submittedName>
        <fullName evidence="1">Uncharacterized protein</fullName>
    </submittedName>
</protein>
<evidence type="ECO:0000313" key="2">
    <source>
        <dbReference type="Proteomes" id="UP000245698"/>
    </source>
</evidence>
<sequence>MCRLRQPICDFSQISREALGITALTPFAAESVSISVPLTNGRLDLGGVTAKMLRERGAHQWLRLLFLAIGPDSTRDRS</sequence>
<evidence type="ECO:0000313" key="1">
    <source>
        <dbReference type="EMBL" id="SJM35099.1"/>
    </source>
</evidence>